<protein>
    <submittedName>
        <fullName evidence="1">PF12672 family protein</fullName>
    </submittedName>
</protein>
<sequence>MNMDSLLVSYCSPTLARLKMASLICLKREDAGSDFKKIIDSYNHKYNQKGLYFRVLHHCCARSLVYVYRPDMVAAYLSTPTVSRFLQSYGYRREDVLSAYLARLEKRFRKESDFPHETGIFLGYPLEDVCGFILNKGNGAKLCGCWKVYGDAEQAKHLFKTFKACRQHYINRFAVGINLETLIVA</sequence>
<keyword evidence="2" id="KW-1185">Reference proteome</keyword>
<dbReference type="STRING" id="1111454.HMPREF1250_0606"/>
<evidence type="ECO:0000313" key="1">
    <source>
        <dbReference type="EMBL" id="ERT61023.1"/>
    </source>
</evidence>
<gene>
    <name evidence="1" type="ORF">HMPREF1250_0606</name>
</gene>
<comment type="caution">
    <text evidence="1">The sequence shown here is derived from an EMBL/GenBank/DDBJ whole genome shotgun (WGS) entry which is preliminary data.</text>
</comment>
<dbReference type="EMBL" id="AWXA01000011">
    <property type="protein sequence ID" value="ERT61023.1"/>
    <property type="molecule type" value="Genomic_DNA"/>
</dbReference>
<evidence type="ECO:0000313" key="2">
    <source>
        <dbReference type="Proteomes" id="UP000017090"/>
    </source>
</evidence>
<name>U7URD8_9FIRM</name>
<reference evidence="1 2" key="1">
    <citation type="submission" date="2013-09" db="EMBL/GenBank/DDBJ databases">
        <authorList>
            <person name="Durkin A.S."/>
            <person name="Haft D.R."/>
            <person name="McCorrison J."/>
            <person name="Torralba M."/>
            <person name="Gillis M."/>
            <person name="Haft D.H."/>
            <person name="Methe B."/>
            <person name="Sutton G."/>
            <person name="Nelson K.E."/>
        </authorList>
    </citation>
    <scope>NUCLEOTIDE SEQUENCE [LARGE SCALE GENOMIC DNA]</scope>
    <source>
        <strain evidence="1 2">BV3C16-1</strain>
    </source>
</reference>
<organism evidence="1 2">
    <name type="scientific">Megasphaera vaginalis</name>
    <name type="common">ex Srinivasan et al. 2021</name>
    <dbReference type="NCBI Taxonomy" id="1111454"/>
    <lineage>
        <taxon>Bacteria</taxon>
        <taxon>Bacillati</taxon>
        <taxon>Bacillota</taxon>
        <taxon>Negativicutes</taxon>
        <taxon>Veillonellales</taxon>
        <taxon>Veillonellaceae</taxon>
        <taxon>Megasphaera</taxon>
    </lineage>
</organism>
<dbReference type="AlphaFoldDB" id="U7URD8"/>
<dbReference type="eggNOG" id="ENOG5032SGE">
    <property type="taxonomic scope" value="Bacteria"/>
</dbReference>
<dbReference type="PATRIC" id="fig|1111454.3.peg.697"/>
<accession>U7URD8</accession>
<dbReference type="OrthoDB" id="5393676at2"/>
<dbReference type="Proteomes" id="UP000017090">
    <property type="component" value="Unassembled WGS sequence"/>
</dbReference>
<proteinExistence type="predicted"/>
<dbReference type="Pfam" id="PF12672">
    <property type="entry name" value="DUF3793"/>
    <property type="match status" value="1"/>
</dbReference>
<dbReference type="InterPro" id="IPR024523">
    <property type="entry name" value="DUF3793"/>
</dbReference>